<proteinExistence type="predicted"/>
<keyword evidence="5 8" id="KW-0812">Transmembrane</keyword>
<comment type="subcellular location">
    <subcellularLocation>
        <location evidence="1">Cell membrane</location>
        <topology evidence="1">Multi-pass membrane protein</topology>
    </subcellularLocation>
</comment>
<dbReference type="Proteomes" id="UP001205906">
    <property type="component" value="Unassembled WGS sequence"/>
</dbReference>
<feature type="transmembrane region" description="Helical" evidence="8">
    <location>
        <begin position="80"/>
        <end position="100"/>
    </location>
</feature>
<feature type="transmembrane region" description="Helical" evidence="8">
    <location>
        <begin position="303"/>
        <end position="324"/>
    </location>
</feature>
<feature type="transmembrane region" description="Helical" evidence="8">
    <location>
        <begin position="174"/>
        <end position="195"/>
    </location>
</feature>
<keyword evidence="3" id="KW-1003">Cell membrane</keyword>
<feature type="transmembrane region" description="Helical" evidence="8">
    <location>
        <begin position="279"/>
        <end position="297"/>
    </location>
</feature>
<keyword evidence="4" id="KW-0997">Cell inner membrane</keyword>
<keyword evidence="6 8" id="KW-1133">Transmembrane helix</keyword>
<evidence type="ECO:0000256" key="7">
    <source>
        <dbReference type="ARBA" id="ARBA00023136"/>
    </source>
</evidence>
<dbReference type="PANTHER" id="PTHR32196">
    <property type="entry name" value="ABC TRANSPORTER PERMEASE PROTEIN YPHD-RELATED-RELATED"/>
    <property type="match status" value="1"/>
</dbReference>
<evidence type="ECO:0000256" key="8">
    <source>
        <dbReference type="SAM" id="Phobius"/>
    </source>
</evidence>
<dbReference type="InterPro" id="IPR001851">
    <property type="entry name" value="ABC_transp_permease"/>
</dbReference>
<keyword evidence="2" id="KW-0813">Transport</keyword>
<feature type="transmembrane region" description="Helical" evidence="8">
    <location>
        <begin position="48"/>
        <end position="68"/>
    </location>
</feature>
<reference evidence="9 10" key="1">
    <citation type="submission" date="2022-06" db="EMBL/GenBank/DDBJ databases">
        <title>Mesorhizobium sp. strain RP14 Genome sequencing and assembly.</title>
        <authorList>
            <person name="Kim I."/>
        </authorList>
    </citation>
    <scope>NUCLEOTIDE SEQUENCE [LARGE SCALE GENOMIC DNA]</scope>
    <source>
        <strain evidence="10">RP14(2022)</strain>
    </source>
</reference>
<feature type="transmembrane region" description="Helical" evidence="8">
    <location>
        <begin position="223"/>
        <end position="246"/>
    </location>
</feature>
<keyword evidence="10" id="KW-1185">Reference proteome</keyword>
<sequence>MSDAVLDIPSRNRTRRSRSFWRKPWLLSAVLLVVFIGINILIQPRFFSAYALGNIITTMLPWMLIAVGQTYVIFGGSIDLSLGAIVSLVNVVVVVLITALGGGPGAMVLGMVAGLLLGTLCGALNGFLISAFRLQAIVTTFATSIIYGGAALVVLPQAGGSLPTEYFTVYSEGFFGLTLPIYLLVALILVAAFVATTRYQKHLLATGGNRQAAFQTGLPVRRIVMGAHAIAGFMSAVAALCILGVAGAGDPLMGQAFTLGSVSAVVLGGTALAGGWGSVTGSIIGAAILALINNIIFFSGIDYIYQAIVQGGIILAALAAGVFASRRQK</sequence>
<evidence type="ECO:0000313" key="10">
    <source>
        <dbReference type="Proteomes" id="UP001205906"/>
    </source>
</evidence>
<feature type="transmembrane region" description="Helical" evidence="8">
    <location>
        <begin position="252"/>
        <end position="272"/>
    </location>
</feature>
<feature type="transmembrane region" description="Helical" evidence="8">
    <location>
        <begin position="106"/>
        <end position="129"/>
    </location>
</feature>
<dbReference type="Pfam" id="PF02653">
    <property type="entry name" value="BPD_transp_2"/>
    <property type="match status" value="1"/>
</dbReference>
<feature type="transmembrane region" description="Helical" evidence="8">
    <location>
        <begin position="25"/>
        <end position="42"/>
    </location>
</feature>
<evidence type="ECO:0000256" key="2">
    <source>
        <dbReference type="ARBA" id="ARBA00022448"/>
    </source>
</evidence>
<feature type="transmembrane region" description="Helical" evidence="8">
    <location>
        <begin position="136"/>
        <end position="154"/>
    </location>
</feature>
<evidence type="ECO:0000256" key="4">
    <source>
        <dbReference type="ARBA" id="ARBA00022519"/>
    </source>
</evidence>
<comment type="caution">
    <text evidence="9">The sequence shown here is derived from an EMBL/GenBank/DDBJ whole genome shotgun (WGS) entry which is preliminary data.</text>
</comment>
<accession>A0ABT1C0Z3</accession>
<evidence type="ECO:0000256" key="6">
    <source>
        <dbReference type="ARBA" id="ARBA00022989"/>
    </source>
</evidence>
<organism evidence="9 10">
    <name type="scientific">Mesorhizobium liriopis</name>
    <dbReference type="NCBI Taxonomy" id="2953882"/>
    <lineage>
        <taxon>Bacteria</taxon>
        <taxon>Pseudomonadati</taxon>
        <taxon>Pseudomonadota</taxon>
        <taxon>Alphaproteobacteria</taxon>
        <taxon>Hyphomicrobiales</taxon>
        <taxon>Phyllobacteriaceae</taxon>
        <taxon>Mesorhizobium</taxon>
    </lineage>
</organism>
<evidence type="ECO:0000313" key="9">
    <source>
        <dbReference type="EMBL" id="MCO6048484.1"/>
    </source>
</evidence>
<dbReference type="EMBL" id="JAMXQS010000001">
    <property type="protein sequence ID" value="MCO6048484.1"/>
    <property type="molecule type" value="Genomic_DNA"/>
</dbReference>
<dbReference type="CDD" id="cd06579">
    <property type="entry name" value="TM_PBP1_transp_AraH_like"/>
    <property type="match status" value="1"/>
</dbReference>
<keyword evidence="7 8" id="KW-0472">Membrane</keyword>
<evidence type="ECO:0000256" key="1">
    <source>
        <dbReference type="ARBA" id="ARBA00004651"/>
    </source>
</evidence>
<dbReference type="RefSeq" id="WP_252815294.1">
    <property type="nucleotide sequence ID" value="NZ_JAMXQS010000001.1"/>
</dbReference>
<name>A0ABT1C0Z3_9HYPH</name>
<protein>
    <submittedName>
        <fullName evidence="9">ABC transporter permease</fullName>
    </submittedName>
</protein>
<evidence type="ECO:0000256" key="5">
    <source>
        <dbReference type="ARBA" id="ARBA00022692"/>
    </source>
</evidence>
<evidence type="ECO:0000256" key="3">
    <source>
        <dbReference type="ARBA" id="ARBA00022475"/>
    </source>
</evidence>
<gene>
    <name evidence="9" type="ORF">NGM99_01605</name>
</gene>
<dbReference type="PANTHER" id="PTHR32196:SF21">
    <property type="entry name" value="ABC TRANSPORTER PERMEASE PROTEIN YPHD-RELATED"/>
    <property type="match status" value="1"/>
</dbReference>